<feature type="signal peptide" evidence="2">
    <location>
        <begin position="1"/>
        <end position="26"/>
    </location>
</feature>
<evidence type="ECO:0000313" key="3">
    <source>
        <dbReference type="EMBL" id="KXS09862.1"/>
    </source>
</evidence>
<name>A0A138ZZC6_GONPJ</name>
<feature type="region of interest" description="Disordered" evidence="1">
    <location>
        <begin position="32"/>
        <end position="150"/>
    </location>
</feature>
<feature type="compositionally biased region" description="Pro residues" evidence="1">
    <location>
        <begin position="69"/>
        <end position="81"/>
    </location>
</feature>
<feature type="region of interest" description="Disordered" evidence="1">
    <location>
        <begin position="262"/>
        <end position="382"/>
    </location>
</feature>
<feature type="compositionally biased region" description="Low complexity" evidence="1">
    <location>
        <begin position="85"/>
        <end position="100"/>
    </location>
</feature>
<feature type="compositionally biased region" description="Basic residues" evidence="1">
    <location>
        <begin position="139"/>
        <end position="150"/>
    </location>
</feature>
<keyword evidence="2" id="KW-0732">Signal</keyword>
<proteinExistence type="predicted"/>
<dbReference type="Proteomes" id="UP000070544">
    <property type="component" value="Unassembled WGS sequence"/>
</dbReference>
<evidence type="ECO:0000256" key="1">
    <source>
        <dbReference type="SAM" id="MobiDB-lite"/>
    </source>
</evidence>
<keyword evidence="4" id="KW-1185">Reference proteome</keyword>
<sequence length="382" mass="42265">MVSTSHHTPRGLFLLLLLLLLHAPRLHPPTLLATLPHPSPPHNPSTTVPSSYKRHHLRLLDTTQSATRGPPPLPLPPPLSRPRPHSNTPTHTNTNAPAPTLHLPRRQHTLLPLQSRSRSRTSPRRTSPCPRGKGMACKSSRKRTRRSARHTPHRWFLRVPCPTKCIRESRTTTRQHPPCSPAHTSLLRIQQPTSFPFLPRRTTHQYPRTRTRTFVRIARHPSLQLQLLPPVQLLHLPRLSSNTPPPHHPGTSIKILVREGAAREPGRGPGGGKALGRVEPEVPRGGRRVRVMLKNESGEGEVRGAAGGAEGGRRNLPWGLLPFLDASHSSRTYPPPTAIPSPSPSRQPHSTPSPFFPANSDVGTSAQDPHTRDVVMRRCSVA</sequence>
<gene>
    <name evidence="3" type="ORF">M427DRAFT_205102</name>
</gene>
<evidence type="ECO:0000256" key="2">
    <source>
        <dbReference type="SAM" id="SignalP"/>
    </source>
</evidence>
<protein>
    <submittedName>
        <fullName evidence="3">Uncharacterized protein</fullName>
    </submittedName>
</protein>
<dbReference type="AlphaFoldDB" id="A0A138ZZC6"/>
<reference evidence="3 4" key="1">
    <citation type="journal article" date="2015" name="Genome Biol. Evol.">
        <title>Phylogenomic analyses indicate that early fungi evolved digesting cell walls of algal ancestors of land plants.</title>
        <authorList>
            <person name="Chang Y."/>
            <person name="Wang S."/>
            <person name="Sekimoto S."/>
            <person name="Aerts A.L."/>
            <person name="Choi C."/>
            <person name="Clum A."/>
            <person name="LaButti K.M."/>
            <person name="Lindquist E.A."/>
            <person name="Yee Ngan C."/>
            <person name="Ohm R.A."/>
            <person name="Salamov A.A."/>
            <person name="Grigoriev I.V."/>
            <person name="Spatafora J.W."/>
            <person name="Berbee M.L."/>
        </authorList>
    </citation>
    <scope>NUCLEOTIDE SEQUENCE [LARGE SCALE GENOMIC DNA]</scope>
    <source>
        <strain evidence="3 4">JEL478</strain>
    </source>
</reference>
<organism evidence="3 4">
    <name type="scientific">Gonapodya prolifera (strain JEL478)</name>
    <name type="common">Monoblepharis prolifera</name>
    <dbReference type="NCBI Taxonomy" id="1344416"/>
    <lineage>
        <taxon>Eukaryota</taxon>
        <taxon>Fungi</taxon>
        <taxon>Fungi incertae sedis</taxon>
        <taxon>Chytridiomycota</taxon>
        <taxon>Chytridiomycota incertae sedis</taxon>
        <taxon>Monoblepharidomycetes</taxon>
        <taxon>Monoblepharidales</taxon>
        <taxon>Gonapodyaceae</taxon>
        <taxon>Gonapodya</taxon>
    </lineage>
</organism>
<dbReference type="EMBL" id="KQ965847">
    <property type="protein sequence ID" value="KXS09862.1"/>
    <property type="molecule type" value="Genomic_DNA"/>
</dbReference>
<feature type="chain" id="PRO_5007295849" evidence="2">
    <location>
        <begin position="27"/>
        <end position="382"/>
    </location>
</feature>
<feature type="compositionally biased region" description="Pro residues" evidence="1">
    <location>
        <begin position="333"/>
        <end position="345"/>
    </location>
</feature>
<accession>A0A138ZZC6</accession>
<evidence type="ECO:0000313" key="4">
    <source>
        <dbReference type="Proteomes" id="UP000070544"/>
    </source>
</evidence>